<proteinExistence type="inferred from homology"/>
<dbReference type="Pfam" id="PF08479">
    <property type="entry name" value="POTRA_2"/>
    <property type="match status" value="1"/>
</dbReference>
<dbReference type="PANTHER" id="PTHR34597">
    <property type="entry name" value="SLR1661 PROTEIN"/>
    <property type="match status" value="1"/>
</dbReference>
<evidence type="ECO:0000256" key="4">
    <source>
        <dbReference type="ARBA" id="ARBA00022452"/>
    </source>
</evidence>
<feature type="chain" id="PRO_5017317038" evidence="9">
    <location>
        <begin position="23"/>
        <end position="531"/>
    </location>
</feature>
<dbReference type="EMBL" id="QYUQ01000002">
    <property type="protein sequence ID" value="RJG01221.1"/>
    <property type="molecule type" value="Genomic_DNA"/>
</dbReference>
<comment type="subcellular location">
    <subcellularLocation>
        <location evidence="1">Cell outer membrane</location>
    </subcellularLocation>
</comment>
<dbReference type="InterPro" id="IPR005565">
    <property type="entry name" value="Hemolysn_activator_HlyB_C"/>
</dbReference>
<reference evidence="12" key="1">
    <citation type="submission" date="2018-09" db="EMBL/GenBank/DDBJ databases">
        <authorList>
            <person name="Zhu H."/>
        </authorList>
    </citation>
    <scope>NUCLEOTIDE SEQUENCE [LARGE SCALE GENOMIC DNA]</scope>
    <source>
        <strain evidence="12">K1S02-23</strain>
    </source>
</reference>
<keyword evidence="3" id="KW-0813">Transport</keyword>
<name>A0A3A3FZX0_9BURK</name>
<evidence type="ECO:0000256" key="9">
    <source>
        <dbReference type="SAM" id="SignalP"/>
    </source>
</evidence>
<keyword evidence="5" id="KW-0812">Transmembrane</keyword>
<dbReference type="InterPro" id="IPR034746">
    <property type="entry name" value="POTRA"/>
</dbReference>
<dbReference type="Proteomes" id="UP000266327">
    <property type="component" value="Unassembled WGS sequence"/>
</dbReference>
<dbReference type="OrthoDB" id="9763372at2"/>
<dbReference type="InterPro" id="IPR051544">
    <property type="entry name" value="TPS_OM_transporter"/>
</dbReference>
<dbReference type="AlphaFoldDB" id="A0A3A3FZX0"/>
<sequence length="531" mass="57494">MKFPYSRLILGAMLSAATMVHAAVDADNPIGRFEITRFEVEGNTLLKPEAMQTLLAPFAGKARDFGYVQRALEALEAAYHKRGFKLVQVVLPEQELNQGVVRLRVVETRVGTVTVQGNQFVDAANVRRSLPQLREGEVPAVDDISASLRMANENPAKKTTLNLQSGEREGVIDAVLKVQDEKPWTIGLNLDNSGQSATGKHNIGVLYQHANVGGLDHVLSLQYQTTVEEPNRVGVYGVGYHIPLYALGDSIDLFGSYSDVDSGTVAAGLVNLNISGRGTVLGARYNQTLVRRGEYDSKLIYGIDYKAYQSDVQIPGVPLQLGNDVTVRPLSVTYTGNWVPGASAINYYVSAIHNLPGGENGSNTDFGLARFGAPASYKMLRFGAGLNHAFANDWQVRLTMNGQYTPDALVPGEQFGAGGASSVRGYREREVFNDSGYYASAEVYTPNLCSSLPWNGAQCRMLGFIDGAGLRRNKPLPGERARNAISSAGVGLRVSLQKQLAVQLDVGHAMASTGTTSTGDDRLHFKLNWSY</sequence>
<dbReference type="Pfam" id="PF03865">
    <property type="entry name" value="ShlB"/>
    <property type="match status" value="1"/>
</dbReference>
<evidence type="ECO:0000256" key="5">
    <source>
        <dbReference type="ARBA" id="ARBA00022692"/>
    </source>
</evidence>
<keyword evidence="7" id="KW-0472">Membrane</keyword>
<evidence type="ECO:0000313" key="12">
    <source>
        <dbReference type="Proteomes" id="UP000266327"/>
    </source>
</evidence>
<evidence type="ECO:0000256" key="7">
    <source>
        <dbReference type="ARBA" id="ARBA00023136"/>
    </source>
</evidence>
<evidence type="ECO:0000256" key="2">
    <source>
        <dbReference type="ARBA" id="ARBA00009055"/>
    </source>
</evidence>
<evidence type="ECO:0000313" key="11">
    <source>
        <dbReference type="EMBL" id="RJG01221.1"/>
    </source>
</evidence>
<keyword evidence="8" id="KW-0998">Cell outer membrane</keyword>
<dbReference type="PROSITE" id="PS51779">
    <property type="entry name" value="POTRA"/>
    <property type="match status" value="1"/>
</dbReference>
<feature type="signal peptide" evidence="9">
    <location>
        <begin position="1"/>
        <end position="22"/>
    </location>
</feature>
<dbReference type="RefSeq" id="WP_119784671.1">
    <property type="nucleotide sequence ID" value="NZ_QYUQ01000002.1"/>
</dbReference>
<evidence type="ECO:0000256" key="8">
    <source>
        <dbReference type="ARBA" id="ARBA00023237"/>
    </source>
</evidence>
<comment type="similarity">
    <text evidence="2">Belongs to the TPS (TC 1.B.20) family.</text>
</comment>
<evidence type="ECO:0000259" key="10">
    <source>
        <dbReference type="PROSITE" id="PS51779"/>
    </source>
</evidence>
<dbReference type="GO" id="GO:0098046">
    <property type="term" value="C:type V protein secretion system complex"/>
    <property type="evidence" value="ECO:0007669"/>
    <property type="project" value="TreeGrafter"/>
</dbReference>
<keyword evidence="4" id="KW-1134">Transmembrane beta strand</keyword>
<keyword evidence="6" id="KW-0653">Protein transport</keyword>
<evidence type="ECO:0000256" key="1">
    <source>
        <dbReference type="ARBA" id="ARBA00004442"/>
    </source>
</evidence>
<evidence type="ECO:0000256" key="6">
    <source>
        <dbReference type="ARBA" id="ARBA00022927"/>
    </source>
</evidence>
<keyword evidence="12" id="KW-1185">Reference proteome</keyword>
<dbReference type="Gene3D" id="2.40.160.50">
    <property type="entry name" value="membrane protein fhac: a member of the omp85/tpsb transporter family"/>
    <property type="match status" value="1"/>
</dbReference>
<dbReference type="GO" id="GO:0008320">
    <property type="term" value="F:protein transmembrane transporter activity"/>
    <property type="evidence" value="ECO:0007669"/>
    <property type="project" value="TreeGrafter"/>
</dbReference>
<gene>
    <name evidence="11" type="ORF">D3878_06165</name>
</gene>
<feature type="domain" description="POTRA" evidence="10">
    <location>
        <begin position="33"/>
        <end position="108"/>
    </location>
</feature>
<dbReference type="InterPro" id="IPR013686">
    <property type="entry name" value="Polypept-transport_assoc_ShlB"/>
</dbReference>
<dbReference type="GO" id="GO:0009279">
    <property type="term" value="C:cell outer membrane"/>
    <property type="evidence" value="ECO:0007669"/>
    <property type="project" value="UniProtKB-SubCell"/>
</dbReference>
<evidence type="ECO:0000256" key="3">
    <source>
        <dbReference type="ARBA" id="ARBA00022448"/>
    </source>
</evidence>
<protein>
    <submittedName>
        <fullName evidence="11">ShlB/FhaC/HecB family hemolysin secretion/activation protein</fullName>
    </submittedName>
</protein>
<accession>A0A3A3FZX0</accession>
<dbReference type="Gene3D" id="3.10.20.310">
    <property type="entry name" value="membrane protein fhac"/>
    <property type="match status" value="1"/>
</dbReference>
<comment type="caution">
    <text evidence="11">The sequence shown here is derived from an EMBL/GenBank/DDBJ whole genome shotgun (WGS) entry which is preliminary data.</text>
</comment>
<keyword evidence="9" id="KW-0732">Signal</keyword>
<dbReference type="GO" id="GO:0046819">
    <property type="term" value="P:protein secretion by the type V secretion system"/>
    <property type="evidence" value="ECO:0007669"/>
    <property type="project" value="TreeGrafter"/>
</dbReference>
<organism evidence="11 12">
    <name type="scientific">Noviherbaspirillum sedimenti</name>
    <dbReference type="NCBI Taxonomy" id="2320865"/>
    <lineage>
        <taxon>Bacteria</taxon>
        <taxon>Pseudomonadati</taxon>
        <taxon>Pseudomonadota</taxon>
        <taxon>Betaproteobacteria</taxon>
        <taxon>Burkholderiales</taxon>
        <taxon>Oxalobacteraceae</taxon>
        <taxon>Noviherbaspirillum</taxon>
    </lineage>
</organism>
<dbReference type="PANTHER" id="PTHR34597:SF6">
    <property type="entry name" value="BLR6126 PROTEIN"/>
    <property type="match status" value="1"/>
</dbReference>